<dbReference type="InterPro" id="IPR052194">
    <property type="entry name" value="MESH1"/>
</dbReference>
<dbReference type="InterPro" id="IPR003607">
    <property type="entry name" value="HD/PDEase_dom"/>
</dbReference>
<dbReference type="PANTHER" id="PTHR46246">
    <property type="entry name" value="GUANOSINE-3',5'-BIS(DIPHOSPHATE) 3'-PYROPHOSPHOHYDROLASE MESH1"/>
    <property type="match status" value="1"/>
</dbReference>
<dbReference type="SMART" id="SM00471">
    <property type="entry name" value="HDc"/>
    <property type="match status" value="1"/>
</dbReference>
<sequence length="203" mass="22335">MSAATPRLTDRFDRALQYAAEVHRHQTRKAGDIPYLGHLLSVAGLVIGAGGSEDQAIAALLHDAAEDQGGADTLAEIEELFGARVAGIVGECSDTFETPKPPWRPRKERYIDLLGGVSDDALLVSMADKLDNARALLRDHRAVGDAVWQRFNEHHPAAHLWYYRALLEVYTRRSDSALVTELREVIATLATEIGPAGLEEWRT</sequence>
<dbReference type="OrthoDB" id="9802385at2"/>
<dbReference type="EMBL" id="LQPZ01000016">
    <property type="protein sequence ID" value="ORX06190.1"/>
    <property type="molecule type" value="Genomic_DNA"/>
</dbReference>
<proteinExistence type="predicted"/>
<accession>A0A1X2EM17</accession>
<feature type="domain" description="HD/PDEase" evidence="1">
    <location>
        <begin position="31"/>
        <end position="142"/>
    </location>
</feature>
<dbReference type="GO" id="GO:0008893">
    <property type="term" value="F:guanosine-3',5'-bis(diphosphate) 3'-diphosphatase activity"/>
    <property type="evidence" value="ECO:0007669"/>
    <property type="project" value="TreeGrafter"/>
</dbReference>
<organism evidence="2 3">
    <name type="scientific">Mycolicibacillus trivialis</name>
    <dbReference type="NCBI Taxonomy" id="1798"/>
    <lineage>
        <taxon>Bacteria</taxon>
        <taxon>Bacillati</taxon>
        <taxon>Actinomycetota</taxon>
        <taxon>Actinomycetes</taxon>
        <taxon>Mycobacteriales</taxon>
        <taxon>Mycobacteriaceae</taxon>
        <taxon>Mycolicibacillus</taxon>
    </lineage>
</organism>
<reference evidence="2 3" key="1">
    <citation type="submission" date="2016-01" db="EMBL/GenBank/DDBJ databases">
        <title>The new phylogeny of the genus Mycobacterium.</title>
        <authorList>
            <person name="Tarcisio F."/>
            <person name="Conor M."/>
            <person name="Antonella G."/>
            <person name="Elisabetta G."/>
            <person name="Giulia F.S."/>
            <person name="Sara T."/>
            <person name="Anna F."/>
            <person name="Clotilde B."/>
            <person name="Roberto B."/>
            <person name="Veronica D.S."/>
            <person name="Fabio R."/>
            <person name="Monica P."/>
            <person name="Olivier J."/>
            <person name="Enrico T."/>
            <person name="Nicola S."/>
        </authorList>
    </citation>
    <scope>NUCLEOTIDE SEQUENCE [LARGE SCALE GENOMIC DNA]</scope>
    <source>
        <strain evidence="2 3">DSM 44153</strain>
    </source>
</reference>
<keyword evidence="3" id="KW-1185">Reference proteome</keyword>
<dbReference type="Gene3D" id="1.10.3210.10">
    <property type="entry name" value="Hypothetical protein af1432"/>
    <property type="match status" value="1"/>
</dbReference>
<protein>
    <submittedName>
        <fullName evidence="2">Phosphohydrolase</fullName>
    </submittedName>
</protein>
<dbReference type="PANTHER" id="PTHR46246:SF1">
    <property type="entry name" value="GUANOSINE-3',5'-BIS(DIPHOSPHATE) 3'-PYROPHOSPHOHYDROLASE MESH1"/>
    <property type="match status" value="1"/>
</dbReference>
<evidence type="ECO:0000313" key="2">
    <source>
        <dbReference type="EMBL" id="ORX06190.1"/>
    </source>
</evidence>
<dbReference type="SUPFAM" id="SSF109604">
    <property type="entry name" value="HD-domain/PDEase-like"/>
    <property type="match status" value="1"/>
</dbReference>
<dbReference type="AlphaFoldDB" id="A0A1X2EM17"/>
<evidence type="ECO:0000313" key="3">
    <source>
        <dbReference type="Proteomes" id="UP000193090"/>
    </source>
</evidence>
<name>A0A1X2EM17_9MYCO</name>
<comment type="caution">
    <text evidence="2">The sequence shown here is derived from an EMBL/GenBank/DDBJ whole genome shotgun (WGS) entry which is preliminary data.</text>
</comment>
<dbReference type="RefSeq" id="WP_085109467.1">
    <property type="nucleotide sequence ID" value="NZ_JACKSN010000090.1"/>
</dbReference>
<gene>
    <name evidence="2" type="ORF">AWC30_07250</name>
</gene>
<keyword evidence="2" id="KW-0378">Hydrolase</keyword>
<dbReference type="STRING" id="1798.AWC30_07250"/>
<dbReference type="Proteomes" id="UP000193090">
    <property type="component" value="Unassembled WGS sequence"/>
</dbReference>
<evidence type="ECO:0000259" key="1">
    <source>
        <dbReference type="SMART" id="SM00471"/>
    </source>
</evidence>
<dbReference type="Pfam" id="PF13328">
    <property type="entry name" value="HD_4"/>
    <property type="match status" value="1"/>
</dbReference>